<accession>A0A2M7AW18</accession>
<gene>
    <name evidence="3" type="ORF">COS76_03995</name>
</gene>
<organism evidence="3 4">
    <name type="scientific">Candidatus Portnoybacteria bacterium CG06_land_8_20_14_3_00_39_12</name>
    <dbReference type="NCBI Taxonomy" id="1974809"/>
    <lineage>
        <taxon>Bacteria</taxon>
        <taxon>Candidatus Portnoyibacteriota</taxon>
    </lineage>
</organism>
<dbReference type="AlphaFoldDB" id="A0A2M7AW18"/>
<comment type="caution">
    <text evidence="3">The sequence shown here is derived from an EMBL/GenBank/DDBJ whole genome shotgun (WGS) entry which is preliminary data.</text>
</comment>
<feature type="compositionally biased region" description="Polar residues" evidence="1">
    <location>
        <begin position="52"/>
        <end position="70"/>
    </location>
</feature>
<name>A0A2M7AW18_9BACT</name>
<keyword evidence="2" id="KW-0812">Transmembrane</keyword>
<feature type="region of interest" description="Disordered" evidence="1">
    <location>
        <begin position="43"/>
        <end position="70"/>
    </location>
</feature>
<dbReference type="Proteomes" id="UP000228775">
    <property type="component" value="Unassembled WGS sequence"/>
</dbReference>
<feature type="transmembrane region" description="Helical" evidence="2">
    <location>
        <begin position="6"/>
        <end position="24"/>
    </location>
</feature>
<evidence type="ECO:0000313" key="4">
    <source>
        <dbReference type="Proteomes" id="UP000228775"/>
    </source>
</evidence>
<evidence type="ECO:0000256" key="1">
    <source>
        <dbReference type="SAM" id="MobiDB-lite"/>
    </source>
</evidence>
<keyword evidence="2" id="KW-1133">Transmembrane helix</keyword>
<proteinExistence type="predicted"/>
<evidence type="ECO:0000256" key="2">
    <source>
        <dbReference type="SAM" id="Phobius"/>
    </source>
</evidence>
<keyword evidence="2" id="KW-0472">Membrane</keyword>
<protein>
    <submittedName>
        <fullName evidence="3">Uncharacterized protein</fullName>
    </submittedName>
</protein>
<reference evidence="4" key="1">
    <citation type="submission" date="2017-09" db="EMBL/GenBank/DDBJ databases">
        <title>Depth-based differentiation of microbial function through sediment-hosted aquifers and enrichment of novel symbionts in the deep terrestrial subsurface.</title>
        <authorList>
            <person name="Probst A.J."/>
            <person name="Ladd B."/>
            <person name="Jarett J.K."/>
            <person name="Geller-Mcgrath D.E."/>
            <person name="Sieber C.M.K."/>
            <person name="Emerson J.B."/>
            <person name="Anantharaman K."/>
            <person name="Thomas B.C."/>
            <person name="Malmstrom R."/>
            <person name="Stieglmeier M."/>
            <person name="Klingl A."/>
            <person name="Woyke T."/>
            <person name="Ryan C.M."/>
            <person name="Banfield J.F."/>
        </authorList>
    </citation>
    <scope>NUCLEOTIDE SEQUENCE [LARGE SCALE GENOMIC DNA]</scope>
</reference>
<evidence type="ECO:0000313" key="3">
    <source>
        <dbReference type="EMBL" id="PIU74840.1"/>
    </source>
</evidence>
<sequence length="70" mass="7323">MSTTSIIIIGAVLVVALVVILIMMKRKKSSAVPVVTQEAPQAMPMAEAVPQTPESVTSEPAVSESSDQDL</sequence>
<dbReference type="EMBL" id="PEVY01000083">
    <property type="protein sequence ID" value="PIU74840.1"/>
    <property type="molecule type" value="Genomic_DNA"/>
</dbReference>